<dbReference type="SMART" id="SM00283">
    <property type="entry name" value="MA"/>
    <property type="match status" value="1"/>
</dbReference>
<accession>A0A3S9HA34</accession>
<dbReference type="InterPro" id="IPR000727">
    <property type="entry name" value="T_SNARE_dom"/>
</dbReference>
<dbReference type="PANTHER" id="PTHR32089:SF112">
    <property type="entry name" value="LYSOZYME-LIKE PROTEIN-RELATED"/>
    <property type="match status" value="1"/>
</dbReference>
<evidence type="ECO:0000313" key="8">
    <source>
        <dbReference type="EMBL" id="AZP04215.1"/>
    </source>
</evidence>
<evidence type="ECO:0000256" key="3">
    <source>
        <dbReference type="ARBA" id="ARBA00023224"/>
    </source>
</evidence>
<reference evidence="9" key="1">
    <citation type="submission" date="2018-12" db="EMBL/GenBank/DDBJ databases">
        <title>Complete genome sequencing of Jeotgalibaca sp. H21T32.</title>
        <authorList>
            <person name="Bae J.-W."/>
            <person name="Lee S.-Y."/>
        </authorList>
    </citation>
    <scope>NUCLEOTIDE SEQUENCE [LARGE SCALE GENOMIC DNA]</scope>
    <source>
        <strain evidence="9">H21T32</strain>
    </source>
</reference>
<evidence type="ECO:0000256" key="1">
    <source>
        <dbReference type="ARBA" id="ARBA00004429"/>
    </source>
</evidence>
<comment type="subcellular location">
    <subcellularLocation>
        <location evidence="1">Cell inner membrane</location>
        <topology evidence="1">Multi-pass membrane protein</topology>
    </subcellularLocation>
</comment>
<evidence type="ECO:0008006" key="10">
    <source>
        <dbReference type="Google" id="ProtNLM"/>
    </source>
</evidence>
<dbReference type="Gene3D" id="1.10.287.950">
    <property type="entry name" value="Methyl-accepting chemotaxis protein"/>
    <property type="match status" value="1"/>
</dbReference>
<sequence>MEDRNKYLYADKNEQLRSANKLLVIGYIIFYLFVLAIVVISYFRGIRSSGYTAAMASIVLLVISLTVIMFNKNKYDSRIKYITSSGLMIVTFLVAFAFDNYYMRFMAVIPFTLNVLSYDKKFFARFGMINSAINIIVTFLKTSILNEYTGEAIIDNWCATLAIVMFMVFLYVTVDVGRRFNEDAIGRLEEEKASQKKMLDDIVSVAEEVRRGTENAMSIVTELNDSTDVVNRSVRDISESTQSTAEDIQNQTIMTNSIQDAITDTLQRSENMVLVANESDKLNSQNLELIHEIKQQSTMISDINSDVSKSMDKLQERTNKVKSIADVIYSISSQTNLLALNASIESARAGEAGKGFAVVAEEIRKLAEETREETESIGVILEELSQEAEEVAEAVNNSVSATQTQDASVNKASESFECMDKNFRKLITDIGGIDKMLNNLSEANNQIVENIMHLSATTEEVTAASEQSAEMSDKNLVKAENTKKVLNQVLEVSYQIDKYLTEESL</sequence>
<keyword evidence="5" id="KW-1133">Transmembrane helix</keyword>
<organism evidence="8 9">
    <name type="scientific">Jeotgalibaca ciconiae</name>
    <dbReference type="NCBI Taxonomy" id="2496265"/>
    <lineage>
        <taxon>Bacteria</taxon>
        <taxon>Bacillati</taxon>
        <taxon>Bacillota</taxon>
        <taxon>Bacilli</taxon>
        <taxon>Lactobacillales</taxon>
        <taxon>Carnobacteriaceae</taxon>
        <taxon>Jeotgalibaca</taxon>
    </lineage>
</organism>
<dbReference type="Proteomes" id="UP000273326">
    <property type="component" value="Chromosome"/>
</dbReference>
<protein>
    <recommendedName>
        <fullName evidence="10">Methyl-accepting transducer domain-containing protein</fullName>
    </recommendedName>
</protein>
<evidence type="ECO:0000313" key="9">
    <source>
        <dbReference type="Proteomes" id="UP000273326"/>
    </source>
</evidence>
<feature type="transmembrane region" description="Helical" evidence="5">
    <location>
        <begin position="82"/>
        <end position="102"/>
    </location>
</feature>
<keyword evidence="5" id="KW-0472">Membrane</keyword>
<proteinExistence type="predicted"/>
<dbReference type="Pfam" id="PF00015">
    <property type="entry name" value="MCPsignal"/>
    <property type="match status" value="1"/>
</dbReference>
<keyword evidence="2" id="KW-1003">Cell membrane</keyword>
<feature type="transmembrane region" description="Helical" evidence="5">
    <location>
        <begin position="122"/>
        <end position="140"/>
    </location>
</feature>
<dbReference type="EMBL" id="CP034465">
    <property type="protein sequence ID" value="AZP04215.1"/>
    <property type="molecule type" value="Genomic_DNA"/>
</dbReference>
<keyword evidence="3 4" id="KW-0807">Transducer</keyword>
<evidence type="ECO:0000256" key="4">
    <source>
        <dbReference type="PROSITE-ProRule" id="PRU00284"/>
    </source>
</evidence>
<feature type="transmembrane region" description="Helical" evidence="5">
    <location>
        <begin position="49"/>
        <end position="70"/>
    </location>
</feature>
<keyword evidence="9" id="KW-1185">Reference proteome</keyword>
<dbReference type="InterPro" id="IPR004089">
    <property type="entry name" value="MCPsignal_dom"/>
</dbReference>
<feature type="domain" description="Methyl-accepting transducer" evidence="6">
    <location>
        <begin position="219"/>
        <end position="469"/>
    </location>
</feature>
<dbReference type="GO" id="GO:0005886">
    <property type="term" value="C:plasma membrane"/>
    <property type="evidence" value="ECO:0007669"/>
    <property type="project" value="UniProtKB-SubCell"/>
</dbReference>
<evidence type="ECO:0000259" key="7">
    <source>
        <dbReference type="PROSITE" id="PS50192"/>
    </source>
</evidence>
<dbReference type="KEGG" id="jeh:EJN90_05780"/>
<dbReference type="AlphaFoldDB" id="A0A3S9HA34"/>
<dbReference type="PANTHER" id="PTHR32089">
    <property type="entry name" value="METHYL-ACCEPTING CHEMOTAXIS PROTEIN MCPB"/>
    <property type="match status" value="1"/>
</dbReference>
<dbReference type="PROSITE" id="PS50192">
    <property type="entry name" value="T_SNARE"/>
    <property type="match status" value="1"/>
</dbReference>
<dbReference type="SUPFAM" id="SSF58104">
    <property type="entry name" value="Methyl-accepting chemotaxis protein (MCP) signaling domain"/>
    <property type="match status" value="1"/>
</dbReference>
<feature type="domain" description="T-SNARE coiled-coil homology" evidence="7">
    <location>
        <begin position="262"/>
        <end position="324"/>
    </location>
</feature>
<evidence type="ECO:0000256" key="5">
    <source>
        <dbReference type="SAM" id="Phobius"/>
    </source>
</evidence>
<name>A0A3S9HA34_9LACT</name>
<gene>
    <name evidence="8" type="ORF">EJN90_05780</name>
</gene>
<feature type="transmembrane region" description="Helical" evidence="5">
    <location>
        <begin position="152"/>
        <end position="172"/>
    </location>
</feature>
<evidence type="ECO:0000259" key="6">
    <source>
        <dbReference type="PROSITE" id="PS50111"/>
    </source>
</evidence>
<keyword evidence="5" id="KW-0812">Transmembrane</keyword>
<feature type="transmembrane region" description="Helical" evidence="5">
    <location>
        <begin position="21"/>
        <end position="43"/>
    </location>
</feature>
<dbReference type="GO" id="GO:0007165">
    <property type="term" value="P:signal transduction"/>
    <property type="evidence" value="ECO:0007669"/>
    <property type="project" value="UniProtKB-KW"/>
</dbReference>
<evidence type="ECO:0000256" key="2">
    <source>
        <dbReference type="ARBA" id="ARBA00022519"/>
    </source>
</evidence>
<dbReference type="OrthoDB" id="2166737at2"/>
<dbReference type="PROSITE" id="PS50111">
    <property type="entry name" value="CHEMOTAXIS_TRANSDUC_2"/>
    <property type="match status" value="1"/>
</dbReference>
<dbReference type="RefSeq" id="WP_126109415.1">
    <property type="nucleotide sequence ID" value="NZ_CP034465.1"/>
</dbReference>
<keyword evidence="2" id="KW-0997">Cell inner membrane</keyword>